<dbReference type="RefSeq" id="WP_366191111.1">
    <property type="nucleotide sequence ID" value="NZ_JBFBVU010000002.1"/>
</dbReference>
<keyword evidence="5" id="KW-1185">Reference proteome</keyword>
<dbReference type="Proteomes" id="UP001553161">
    <property type="component" value="Unassembled WGS sequence"/>
</dbReference>
<proteinExistence type="predicted"/>
<dbReference type="InterPro" id="IPR000182">
    <property type="entry name" value="GNAT_dom"/>
</dbReference>
<reference evidence="4 5" key="1">
    <citation type="submission" date="2024-07" db="EMBL/GenBank/DDBJ databases">
        <authorList>
            <person name="Kang M."/>
        </authorList>
    </citation>
    <scope>NUCLEOTIDE SEQUENCE [LARGE SCALE GENOMIC DNA]</scope>
    <source>
        <strain evidence="4 5">DFM31</strain>
    </source>
</reference>
<gene>
    <name evidence="4" type="ORF">AB0T83_02015</name>
</gene>
<dbReference type="PROSITE" id="PS51186">
    <property type="entry name" value="GNAT"/>
    <property type="match status" value="1"/>
</dbReference>
<evidence type="ECO:0000256" key="1">
    <source>
        <dbReference type="ARBA" id="ARBA00022679"/>
    </source>
</evidence>
<accession>A0ABV3L1W7</accession>
<organism evidence="4 5">
    <name type="scientific">Meridianimarinicoccus marinus</name>
    <dbReference type="NCBI Taxonomy" id="3231483"/>
    <lineage>
        <taxon>Bacteria</taxon>
        <taxon>Pseudomonadati</taxon>
        <taxon>Pseudomonadota</taxon>
        <taxon>Alphaproteobacteria</taxon>
        <taxon>Rhodobacterales</taxon>
        <taxon>Paracoccaceae</taxon>
        <taxon>Meridianimarinicoccus</taxon>
    </lineage>
</organism>
<dbReference type="PANTHER" id="PTHR43877">
    <property type="entry name" value="AMINOALKYLPHOSPHONATE N-ACETYLTRANSFERASE-RELATED-RELATED"/>
    <property type="match status" value="1"/>
</dbReference>
<evidence type="ECO:0000259" key="3">
    <source>
        <dbReference type="PROSITE" id="PS51186"/>
    </source>
</evidence>
<dbReference type="InterPro" id="IPR016181">
    <property type="entry name" value="Acyl_CoA_acyltransferase"/>
</dbReference>
<comment type="caution">
    <text evidence="4">The sequence shown here is derived from an EMBL/GenBank/DDBJ whole genome shotgun (WGS) entry which is preliminary data.</text>
</comment>
<dbReference type="EMBL" id="JBFBVU010000002">
    <property type="protein sequence ID" value="MEV8465556.1"/>
    <property type="molecule type" value="Genomic_DNA"/>
</dbReference>
<name>A0ABV3L1W7_9RHOB</name>
<sequence length="146" mass="16562">MSPTIRPVRPEDRTRWQALWTGYLDFYDTTLPAEQFDRQFARLTAPAPEIHGLVAEQDGELLGLVHFLFHAHGWKATDVCYLQDLYTAPAQRGTGIGRALIEAVYATADARGAPDVYWLTQTFNAPARQLYDRIGTATPFMVYRRS</sequence>
<dbReference type="CDD" id="cd04301">
    <property type="entry name" value="NAT_SF"/>
    <property type="match status" value="1"/>
</dbReference>
<evidence type="ECO:0000256" key="2">
    <source>
        <dbReference type="ARBA" id="ARBA00023315"/>
    </source>
</evidence>
<evidence type="ECO:0000313" key="5">
    <source>
        <dbReference type="Proteomes" id="UP001553161"/>
    </source>
</evidence>
<keyword evidence="1" id="KW-0808">Transferase</keyword>
<keyword evidence="2" id="KW-0012">Acyltransferase</keyword>
<protein>
    <submittedName>
        <fullName evidence="4">GNAT family N-acetyltransferase</fullName>
    </submittedName>
</protein>
<dbReference type="InterPro" id="IPR050832">
    <property type="entry name" value="Bact_Acetyltransf"/>
</dbReference>
<evidence type="ECO:0000313" key="4">
    <source>
        <dbReference type="EMBL" id="MEV8465556.1"/>
    </source>
</evidence>
<dbReference type="Pfam" id="PF00583">
    <property type="entry name" value="Acetyltransf_1"/>
    <property type="match status" value="1"/>
</dbReference>
<dbReference type="SUPFAM" id="SSF55729">
    <property type="entry name" value="Acyl-CoA N-acyltransferases (Nat)"/>
    <property type="match status" value="1"/>
</dbReference>
<feature type="domain" description="N-acetyltransferase" evidence="3">
    <location>
        <begin position="3"/>
        <end position="146"/>
    </location>
</feature>
<dbReference type="Gene3D" id="3.40.630.30">
    <property type="match status" value="1"/>
</dbReference>